<dbReference type="InterPro" id="IPR049383">
    <property type="entry name" value="UbiD-like_N"/>
</dbReference>
<protein>
    <submittedName>
        <fullName evidence="5">3-octaprenyl-4-hydroxybenzoate carboxy-lyase</fullName>
    </submittedName>
</protein>
<feature type="domain" description="3-octaprenyl-4-hydroxybenzoate carboxy-lyase-like Rift-related" evidence="2">
    <location>
        <begin position="135"/>
        <end position="334"/>
    </location>
</feature>
<evidence type="ECO:0000313" key="5">
    <source>
        <dbReference type="EMBL" id="SAL79966.1"/>
    </source>
</evidence>
<proteinExistence type="predicted"/>
<dbReference type="Proteomes" id="UP000055019">
    <property type="component" value="Unassembled WGS sequence"/>
</dbReference>
<evidence type="ECO:0000259" key="2">
    <source>
        <dbReference type="Pfam" id="PF01977"/>
    </source>
</evidence>
<dbReference type="Pfam" id="PF20695">
    <property type="entry name" value="UbiD_N"/>
    <property type="match status" value="1"/>
</dbReference>
<dbReference type="PANTHER" id="PTHR30108">
    <property type="entry name" value="3-OCTAPRENYL-4-HYDROXYBENZOATE CARBOXY-LYASE-RELATED"/>
    <property type="match status" value="1"/>
</dbReference>
<dbReference type="PANTHER" id="PTHR30108:SF17">
    <property type="entry name" value="FERULIC ACID DECARBOXYLASE 1"/>
    <property type="match status" value="1"/>
</dbReference>
<dbReference type="SUPFAM" id="SSF50475">
    <property type="entry name" value="FMN-binding split barrel"/>
    <property type="match status" value="1"/>
</dbReference>
<evidence type="ECO:0000256" key="1">
    <source>
        <dbReference type="SAM" id="MobiDB-lite"/>
    </source>
</evidence>
<dbReference type="Gene3D" id="3.40.1670.10">
    <property type="entry name" value="UbiD C-terminal domain-like"/>
    <property type="match status" value="1"/>
</dbReference>
<dbReference type="GO" id="GO:0016831">
    <property type="term" value="F:carboxy-lyase activity"/>
    <property type="evidence" value="ECO:0007669"/>
    <property type="project" value="InterPro"/>
</dbReference>
<dbReference type="InterPro" id="IPR048304">
    <property type="entry name" value="UbiD_Rift_dom"/>
</dbReference>
<keyword evidence="6" id="KW-1185">Reference proteome</keyword>
<name>A0A158KFQ2_9BURK</name>
<evidence type="ECO:0000313" key="6">
    <source>
        <dbReference type="Proteomes" id="UP000055019"/>
    </source>
</evidence>
<feature type="region of interest" description="Disordered" evidence="1">
    <location>
        <begin position="528"/>
        <end position="564"/>
    </location>
</feature>
<feature type="domain" description="3-octaprenyl-4-hydroxybenzoate carboxy-lyase-like C-terminal" evidence="4">
    <location>
        <begin position="351"/>
        <end position="448"/>
    </location>
</feature>
<sequence length="564" mass="62438">MRRFTGLPVMADQDTTSTASATTGYADLHEHIARLDAAGLLYRIDEPVNKDTEMHPLVRWQFRGGIPEAERKAFLFTNIVDSKGRKYDIPVIVGGIAANPEIYRIGMNVPSLDDIGDAWNRAIDHPVPPVVVESGPVHDIVIEGKDLEGPGNGLESLPLPISTPGFDAAPYMTMTGVISRDPETGVQNMGTYRGHLKSATRLGMMMLVNLRAGGLDHWRKYAEKGEKMPVAIVLGAPPVVAFQGPQKLRPNVDELGVAGGLAGAPIRVVKGRTVDLLVPAEAEVVVEGYVDPQYLEPEGPFGESHGYVALEDFNLVIEVTAITRRKDAVLTSIISQVTPSESSVIKRLAYEPMFLRHLRDHLGIRGIKKVSLHEPLTNLRRFVFLQFERGSKRTEVWRALYGTMSLQAAIGKFVIAVDDDIDPDNADAVFWAMGYRCNPVEDVKMIPYREPGHGPRSDHATGLDSAMLIDATMKTPMPPLALPKKEYMENAKLLWERLGLPTLKPESPWYGYSLGDWTEEWDRNAEQATRGEWMQRDASYQARGRSGVEPNSPARTFEDDRGNQ</sequence>
<dbReference type="InterPro" id="IPR049381">
    <property type="entry name" value="UbiD-like_C"/>
</dbReference>
<evidence type="ECO:0000259" key="4">
    <source>
        <dbReference type="Pfam" id="PF20696"/>
    </source>
</evidence>
<organism evidence="5 6">
    <name type="scientific">Caballeronia arvi</name>
    <dbReference type="NCBI Taxonomy" id="1777135"/>
    <lineage>
        <taxon>Bacteria</taxon>
        <taxon>Pseudomonadati</taxon>
        <taxon>Pseudomonadota</taxon>
        <taxon>Betaproteobacteria</taxon>
        <taxon>Burkholderiales</taxon>
        <taxon>Burkholderiaceae</taxon>
        <taxon>Caballeronia</taxon>
    </lineage>
</organism>
<dbReference type="EMBL" id="FCOM02000033">
    <property type="protein sequence ID" value="SAL79966.1"/>
    <property type="molecule type" value="Genomic_DNA"/>
</dbReference>
<comment type="caution">
    <text evidence="5">The sequence shown here is derived from an EMBL/GenBank/DDBJ whole genome shotgun (WGS) entry which is preliminary data.</text>
</comment>
<accession>A0A158KFQ2</accession>
<dbReference type="Pfam" id="PF01977">
    <property type="entry name" value="UbiD"/>
    <property type="match status" value="1"/>
</dbReference>
<dbReference type="AlphaFoldDB" id="A0A158KFQ2"/>
<dbReference type="SUPFAM" id="SSF143968">
    <property type="entry name" value="UbiD C-terminal domain-like"/>
    <property type="match status" value="1"/>
</dbReference>
<reference evidence="5" key="1">
    <citation type="submission" date="2016-01" db="EMBL/GenBank/DDBJ databases">
        <authorList>
            <person name="Peeters C."/>
        </authorList>
    </citation>
    <scope>NUCLEOTIDE SEQUENCE [LARGE SCALE GENOMIC DNA]</scope>
    <source>
        <strain evidence="5">LMG 29317</strain>
    </source>
</reference>
<feature type="domain" description="3-octaprenyl-4-hydroxybenzoate carboxy-lyase-like N-terminal" evidence="3">
    <location>
        <begin position="32"/>
        <end position="118"/>
    </location>
</feature>
<dbReference type="Pfam" id="PF20696">
    <property type="entry name" value="UbiD_C"/>
    <property type="match status" value="1"/>
</dbReference>
<evidence type="ECO:0000259" key="3">
    <source>
        <dbReference type="Pfam" id="PF20695"/>
    </source>
</evidence>
<dbReference type="GO" id="GO:0005737">
    <property type="term" value="C:cytoplasm"/>
    <property type="evidence" value="ECO:0007669"/>
    <property type="project" value="TreeGrafter"/>
</dbReference>
<dbReference type="InterPro" id="IPR002830">
    <property type="entry name" value="UbiD"/>
</dbReference>
<gene>
    <name evidence="5" type="ORF">AWB74_05633</name>
</gene>